<sequence length="80" mass="8616">MRQSVEFDLSNFLSIAKKLYHLEKKSPAPLDSEGAAVERGVNAEIGPLPDLQLWGATFVAVVFSPGRELIFEVDAVAGAT</sequence>
<dbReference type="EMBL" id="PFSI01000035">
    <property type="protein sequence ID" value="PJC24551.1"/>
    <property type="molecule type" value="Genomic_DNA"/>
</dbReference>
<protein>
    <submittedName>
        <fullName evidence="1">Uncharacterized protein</fullName>
    </submittedName>
</protein>
<evidence type="ECO:0000313" key="2">
    <source>
        <dbReference type="Proteomes" id="UP000230251"/>
    </source>
</evidence>
<name>A0A2M8EPC5_9BACT</name>
<evidence type="ECO:0000313" key="1">
    <source>
        <dbReference type="EMBL" id="PJC24551.1"/>
    </source>
</evidence>
<accession>A0A2M8EPC5</accession>
<comment type="caution">
    <text evidence="1">The sequence shown here is derived from an EMBL/GenBank/DDBJ whole genome shotgun (WGS) entry which is preliminary data.</text>
</comment>
<dbReference type="Proteomes" id="UP000230251">
    <property type="component" value="Unassembled WGS sequence"/>
</dbReference>
<proteinExistence type="predicted"/>
<gene>
    <name evidence="1" type="ORF">CO057_02350</name>
</gene>
<dbReference type="AlphaFoldDB" id="A0A2M8EPC5"/>
<organism evidence="1 2">
    <name type="scientific">Candidatus Uhrbacteria bacterium CG_4_9_14_0_2_um_filter_41_50</name>
    <dbReference type="NCBI Taxonomy" id="1975031"/>
    <lineage>
        <taxon>Bacteria</taxon>
        <taxon>Candidatus Uhriibacteriota</taxon>
    </lineage>
</organism>
<reference evidence="2" key="1">
    <citation type="submission" date="2017-09" db="EMBL/GenBank/DDBJ databases">
        <title>Depth-based differentiation of microbial function through sediment-hosted aquifers and enrichment of novel symbionts in the deep terrestrial subsurface.</title>
        <authorList>
            <person name="Probst A.J."/>
            <person name="Ladd B."/>
            <person name="Jarett J.K."/>
            <person name="Geller-Mcgrath D.E."/>
            <person name="Sieber C.M.K."/>
            <person name="Emerson J.B."/>
            <person name="Anantharaman K."/>
            <person name="Thomas B.C."/>
            <person name="Malmstrom R."/>
            <person name="Stieglmeier M."/>
            <person name="Klingl A."/>
            <person name="Woyke T."/>
            <person name="Ryan C.M."/>
            <person name="Banfield J.F."/>
        </authorList>
    </citation>
    <scope>NUCLEOTIDE SEQUENCE [LARGE SCALE GENOMIC DNA]</scope>
</reference>